<dbReference type="Proteomes" id="UP001177140">
    <property type="component" value="Unassembled WGS sequence"/>
</dbReference>
<organism evidence="2 3">
    <name type="scientific">Papaver nudicaule</name>
    <name type="common">Iceland poppy</name>
    <dbReference type="NCBI Taxonomy" id="74823"/>
    <lineage>
        <taxon>Eukaryota</taxon>
        <taxon>Viridiplantae</taxon>
        <taxon>Streptophyta</taxon>
        <taxon>Embryophyta</taxon>
        <taxon>Tracheophyta</taxon>
        <taxon>Spermatophyta</taxon>
        <taxon>Magnoliopsida</taxon>
        <taxon>Ranunculales</taxon>
        <taxon>Papaveraceae</taxon>
        <taxon>Papaveroideae</taxon>
        <taxon>Papaver</taxon>
    </lineage>
</organism>
<feature type="transmembrane region" description="Helical" evidence="1">
    <location>
        <begin position="44"/>
        <end position="63"/>
    </location>
</feature>
<accession>A0AA41VGL6</accession>
<reference evidence="2" key="1">
    <citation type="submission" date="2022-03" db="EMBL/GenBank/DDBJ databases">
        <title>A functionally conserved STORR gene fusion in Papaver species that diverged 16.8 million years ago.</title>
        <authorList>
            <person name="Catania T."/>
        </authorList>
    </citation>
    <scope>NUCLEOTIDE SEQUENCE</scope>
    <source>
        <strain evidence="2">S-191538</strain>
    </source>
</reference>
<comment type="caution">
    <text evidence="2">The sequence shown here is derived from an EMBL/GenBank/DDBJ whole genome shotgun (WGS) entry which is preliminary data.</text>
</comment>
<gene>
    <name evidence="2" type="ORF">MKW94_009655</name>
</gene>
<keyword evidence="1" id="KW-1133">Transmembrane helix</keyword>
<proteinExistence type="predicted"/>
<protein>
    <submittedName>
        <fullName evidence="2">Uncharacterized protein</fullName>
    </submittedName>
</protein>
<feature type="transmembrane region" description="Helical" evidence="1">
    <location>
        <begin position="70"/>
        <end position="94"/>
    </location>
</feature>
<feature type="transmembrane region" description="Helical" evidence="1">
    <location>
        <begin position="7"/>
        <end position="24"/>
    </location>
</feature>
<dbReference type="EMBL" id="JAJJMA010217721">
    <property type="protein sequence ID" value="MCL7040912.1"/>
    <property type="molecule type" value="Genomic_DNA"/>
</dbReference>
<evidence type="ECO:0000313" key="3">
    <source>
        <dbReference type="Proteomes" id="UP001177140"/>
    </source>
</evidence>
<dbReference type="AlphaFoldDB" id="A0AA41VGL6"/>
<evidence type="ECO:0000313" key="2">
    <source>
        <dbReference type="EMBL" id="MCL7040912.1"/>
    </source>
</evidence>
<sequence length="165" mass="19075">MVNSRQLFVSLLRVMGIFLLVSASQGKYDLDIRTDPHSATPTRLLFLLMVETLIFVSLFWFIGKRARNQYFYFAFMAMLVLHEIGIASFLFFAFRLSQWVPTYKASSLDSVYRFMDSNGEIMMWFLLGSVILEIVALCLLALYLQARNQAIHDSKNHPTEINTKV</sequence>
<name>A0AA41VGL6_PAPNU</name>
<evidence type="ECO:0000256" key="1">
    <source>
        <dbReference type="SAM" id="Phobius"/>
    </source>
</evidence>
<keyword evidence="1" id="KW-0812">Transmembrane</keyword>
<keyword evidence="3" id="KW-1185">Reference proteome</keyword>
<keyword evidence="1" id="KW-0472">Membrane</keyword>
<feature type="transmembrane region" description="Helical" evidence="1">
    <location>
        <begin position="121"/>
        <end position="144"/>
    </location>
</feature>